<dbReference type="GeneID" id="111118490"/>
<keyword evidence="1" id="KW-1185">Reference proteome</keyword>
<name>A0A8B8CD55_CRAVI</name>
<dbReference type="GO" id="GO:0006281">
    <property type="term" value="P:DNA repair"/>
    <property type="evidence" value="ECO:0007669"/>
    <property type="project" value="TreeGrafter"/>
</dbReference>
<dbReference type="FunFam" id="3.40.50.1000:FF:000078">
    <property type="entry name" value="Bifunctional polynucleotide phosphatase/kinase"/>
    <property type="match status" value="1"/>
</dbReference>
<dbReference type="GO" id="GO:0046404">
    <property type="term" value="F:ATP-dependent polydeoxyribonucleotide 5'-hydroxyl-kinase activity"/>
    <property type="evidence" value="ECO:0007669"/>
    <property type="project" value="TreeGrafter"/>
</dbReference>
<dbReference type="SUPFAM" id="SSF56784">
    <property type="entry name" value="HAD-like"/>
    <property type="match status" value="1"/>
</dbReference>
<dbReference type="Proteomes" id="UP000694844">
    <property type="component" value="Chromosome 2"/>
</dbReference>
<protein>
    <submittedName>
        <fullName evidence="2">Uncharacterized protein F21D5.5-like</fullName>
    </submittedName>
</protein>
<dbReference type="InterPro" id="IPR013954">
    <property type="entry name" value="PNK3P"/>
</dbReference>
<dbReference type="GO" id="GO:0003690">
    <property type="term" value="F:double-stranded DNA binding"/>
    <property type="evidence" value="ECO:0007669"/>
    <property type="project" value="TreeGrafter"/>
</dbReference>
<organism evidence="1 2">
    <name type="scientific">Crassostrea virginica</name>
    <name type="common">Eastern oyster</name>
    <dbReference type="NCBI Taxonomy" id="6565"/>
    <lineage>
        <taxon>Eukaryota</taxon>
        <taxon>Metazoa</taxon>
        <taxon>Spiralia</taxon>
        <taxon>Lophotrochozoa</taxon>
        <taxon>Mollusca</taxon>
        <taxon>Bivalvia</taxon>
        <taxon>Autobranchia</taxon>
        <taxon>Pteriomorphia</taxon>
        <taxon>Ostreida</taxon>
        <taxon>Ostreoidea</taxon>
        <taxon>Ostreidae</taxon>
        <taxon>Crassostrea</taxon>
    </lineage>
</organism>
<dbReference type="AlphaFoldDB" id="A0A8B8CD55"/>
<dbReference type="InterPro" id="IPR036412">
    <property type="entry name" value="HAD-like_sf"/>
</dbReference>
<dbReference type="CDD" id="cd01625">
    <property type="entry name" value="HAD_PNP"/>
    <property type="match status" value="1"/>
</dbReference>
<dbReference type="PANTHER" id="PTHR12083">
    <property type="entry name" value="BIFUNCTIONAL POLYNUCLEOTIDE PHOSPHATASE/KINASE"/>
    <property type="match status" value="1"/>
</dbReference>
<dbReference type="Gene3D" id="3.40.50.300">
    <property type="entry name" value="P-loop containing nucleotide triphosphate hydrolases"/>
    <property type="match status" value="1"/>
</dbReference>
<dbReference type="OrthoDB" id="19045at2759"/>
<reference evidence="2" key="1">
    <citation type="submission" date="2025-08" db="UniProtKB">
        <authorList>
            <consortium name="RefSeq"/>
        </authorList>
    </citation>
    <scope>IDENTIFICATION</scope>
    <source>
        <tissue evidence="2">Whole sample</tissue>
    </source>
</reference>
<accession>A0A8B8CD55</accession>
<dbReference type="InterPro" id="IPR006549">
    <property type="entry name" value="HAD-SF_hydro_IIIA"/>
</dbReference>
<dbReference type="InterPro" id="IPR027417">
    <property type="entry name" value="P-loop_NTPase"/>
</dbReference>
<evidence type="ECO:0000313" key="1">
    <source>
        <dbReference type="Proteomes" id="UP000694844"/>
    </source>
</evidence>
<dbReference type="FunFam" id="3.40.50.300:FF:000737">
    <property type="entry name" value="Bifunctional polynucleotide phosphatase/kinase"/>
    <property type="match status" value="1"/>
</dbReference>
<dbReference type="InterPro" id="IPR006551">
    <property type="entry name" value="Polynucleotide_phosphatase"/>
</dbReference>
<dbReference type="SUPFAM" id="SSF52540">
    <property type="entry name" value="P-loop containing nucleoside triphosphate hydrolases"/>
    <property type="match status" value="1"/>
</dbReference>
<dbReference type="InterPro" id="IPR023214">
    <property type="entry name" value="HAD_sf"/>
</dbReference>
<dbReference type="Gene3D" id="3.40.50.1000">
    <property type="entry name" value="HAD superfamily/HAD-like"/>
    <property type="match status" value="1"/>
</dbReference>
<sequence length="435" mass="48855">MLTLFKRALLTSRHSITMSRRTGTKRKAAEAAATKAKRARGETDLSDGLRWSHHGEVVKGVCPLMALTSPTLAGTDKVAGFDIDFTVIRTASGKKFAQGPSDWEWWDEVVPQKLRQLNSSGYRVVFFTNQAGIEKLKTKAEDITKKVEDMIAELGIPVLCFVCTGSNHFRKPSTNMWDFFVKNANGKIKVDLKKCIYVGDAAGRAKEWSPGKPKDFSCSDRMFAANIGIDFKTPEEFFLSEEPAKFQWGSPNPLDYLKNKDKNSGAKQNFASKGQELVIMVGCPASGKSTFRKRHFEPHGYISVNRDTLKTMEKCLKVCKESLSNGKSVVVDNTNPKEDGRKSFIQLAQKHGIPCRCFVMNTPVELAKHLNYVRQNQTDGEVRRIPEVGYNVYKSGYSAPTKTEGFTEIVQVDFEPKFDSERDEAIFKQWTSAER</sequence>
<dbReference type="KEGG" id="cvn:111118490"/>
<dbReference type="RefSeq" id="XP_022313703.1">
    <property type="nucleotide sequence ID" value="XM_022457995.1"/>
</dbReference>
<dbReference type="Pfam" id="PF08645">
    <property type="entry name" value="PNK3P"/>
    <property type="match status" value="1"/>
</dbReference>
<gene>
    <name evidence="2" type="primary">LOC111118490</name>
</gene>
<dbReference type="Pfam" id="PF13671">
    <property type="entry name" value="AAA_33"/>
    <property type="match status" value="1"/>
</dbReference>
<dbReference type="NCBIfam" id="TIGR01662">
    <property type="entry name" value="HAD-SF-IIIA"/>
    <property type="match status" value="1"/>
</dbReference>
<dbReference type="NCBIfam" id="TIGR01664">
    <property type="entry name" value="DNA-3'-Pase"/>
    <property type="match status" value="1"/>
</dbReference>
<dbReference type="GO" id="GO:0046403">
    <property type="term" value="F:polynucleotide 3'-phosphatase activity"/>
    <property type="evidence" value="ECO:0007669"/>
    <property type="project" value="TreeGrafter"/>
</dbReference>
<proteinExistence type="predicted"/>
<dbReference type="GO" id="GO:0005634">
    <property type="term" value="C:nucleus"/>
    <property type="evidence" value="ECO:0007669"/>
    <property type="project" value="TreeGrafter"/>
</dbReference>
<evidence type="ECO:0000313" key="2">
    <source>
        <dbReference type="RefSeq" id="XP_022313703.1"/>
    </source>
</evidence>
<dbReference type="PANTHER" id="PTHR12083:SF18">
    <property type="entry name" value="BIFUNCTIONAL POLYNUCLEOTIDE PHOSPHATASE_KINASE"/>
    <property type="match status" value="1"/>
</dbReference>